<keyword evidence="2" id="KW-1185">Reference proteome</keyword>
<gene>
    <name evidence="1" type="ORF">KIL84_003458</name>
</gene>
<sequence>MCGTLLCPCQGSHFPASLHHRRRKEGCDWPIIPGLWELGLEEKHLLVCSCHQFEFIYINLHMDNACPYPKHRYFLYSFHMHPVPICPTICQPSPCYWDAPSDWLPFPGCLEKGSQSELLDMLMDGSSQTLPQQPPPPLIQPVCPYPFNGAGSPSMLPLKAWLPPSPIP</sequence>
<proteinExistence type="predicted"/>
<evidence type="ECO:0000313" key="1">
    <source>
        <dbReference type="EMBL" id="KAH1167975.1"/>
    </source>
</evidence>
<protein>
    <submittedName>
        <fullName evidence="1">Uncharacterized protein</fullName>
    </submittedName>
</protein>
<comment type="caution">
    <text evidence="1">The sequence shown here is derived from an EMBL/GenBank/DDBJ whole genome shotgun (WGS) entry which is preliminary data.</text>
</comment>
<dbReference type="Proteomes" id="UP000827986">
    <property type="component" value="Unassembled WGS sequence"/>
</dbReference>
<evidence type="ECO:0000313" key="2">
    <source>
        <dbReference type="Proteomes" id="UP000827986"/>
    </source>
</evidence>
<reference evidence="1" key="1">
    <citation type="submission" date="2021-09" db="EMBL/GenBank/DDBJ databases">
        <title>The genome of Mauremys mutica provides insights into the evolution of semi-aquatic lifestyle.</title>
        <authorList>
            <person name="Gong S."/>
            <person name="Gao Y."/>
        </authorList>
    </citation>
    <scope>NUCLEOTIDE SEQUENCE</scope>
    <source>
        <strain evidence="1">MM-2020</strain>
        <tissue evidence="1">Muscle</tissue>
    </source>
</reference>
<dbReference type="EMBL" id="JAHDVG010000486">
    <property type="protein sequence ID" value="KAH1167975.1"/>
    <property type="molecule type" value="Genomic_DNA"/>
</dbReference>
<dbReference type="AlphaFoldDB" id="A0A9D3WVX5"/>
<accession>A0A9D3WVX5</accession>
<name>A0A9D3WVX5_9SAUR</name>
<organism evidence="1 2">
    <name type="scientific">Mauremys mutica</name>
    <name type="common">yellowpond turtle</name>
    <dbReference type="NCBI Taxonomy" id="74926"/>
    <lineage>
        <taxon>Eukaryota</taxon>
        <taxon>Metazoa</taxon>
        <taxon>Chordata</taxon>
        <taxon>Craniata</taxon>
        <taxon>Vertebrata</taxon>
        <taxon>Euteleostomi</taxon>
        <taxon>Archelosauria</taxon>
        <taxon>Testudinata</taxon>
        <taxon>Testudines</taxon>
        <taxon>Cryptodira</taxon>
        <taxon>Durocryptodira</taxon>
        <taxon>Testudinoidea</taxon>
        <taxon>Geoemydidae</taxon>
        <taxon>Geoemydinae</taxon>
        <taxon>Mauremys</taxon>
    </lineage>
</organism>